<accession>A0ACC1NA60</accession>
<keyword evidence="2" id="KW-1185">Reference proteome</keyword>
<proteinExistence type="predicted"/>
<gene>
    <name evidence="1" type="ORF">NQ176_g5092</name>
</gene>
<comment type="caution">
    <text evidence="1">The sequence shown here is derived from an EMBL/GenBank/DDBJ whole genome shotgun (WGS) entry which is preliminary data.</text>
</comment>
<evidence type="ECO:0000313" key="2">
    <source>
        <dbReference type="Proteomes" id="UP001143910"/>
    </source>
</evidence>
<dbReference type="Proteomes" id="UP001143910">
    <property type="component" value="Unassembled WGS sequence"/>
</dbReference>
<sequence>MAEEIRSDKRITFSGWVYKAFHAHLPGFEGFREGSQNMPLLQSVILKYLTQSLDTVILPLAEETSLAVTDLLPGDKELHAVPLHSVVTKLISRTSSRVFLGQELCRDESWLAAIQQYTAVANAAAMDLRLWPESVRFIVHWFLPSCKRTRALVRTVQRHVTTVIQKRQRLRDSKQKGEAGENTEFNDVVEWLDKAASGSPYNPVSAQLVLSVVGIHTTSDLLCQTLIDLAQHPDMVQALRQEMVEVLRDDGWQKTSLHKLKLMDSVIKESQRLKPTSIVSMKRQAHNDLKLSDGTVITKNGLLGVSSHKMWDSTVYKEPHKWNGYRFYNMRQLPNKESSAQLVTTSPEHMGFGYGKHACPGRFFAANEIKIALVYLLLRYDWSLPEDVHPSIKYFGFALATDSSLKIRLRRREEELKLV</sequence>
<reference evidence="1" key="1">
    <citation type="submission" date="2022-08" db="EMBL/GenBank/DDBJ databases">
        <title>Genome Sequence of Lecanicillium fungicola.</title>
        <authorList>
            <person name="Buettner E."/>
        </authorList>
    </citation>
    <scope>NUCLEOTIDE SEQUENCE</scope>
    <source>
        <strain evidence="1">Babe33</strain>
    </source>
</reference>
<evidence type="ECO:0000313" key="1">
    <source>
        <dbReference type="EMBL" id="KAJ2976192.1"/>
    </source>
</evidence>
<organism evidence="1 2">
    <name type="scientific">Zarea fungicola</name>
    <dbReference type="NCBI Taxonomy" id="93591"/>
    <lineage>
        <taxon>Eukaryota</taxon>
        <taxon>Fungi</taxon>
        <taxon>Dikarya</taxon>
        <taxon>Ascomycota</taxon>
        <taxon>Pezizomycotina</taxon>
        <taxon>Sordariomycetes</taxon>
        <taxon>Hypocreomycetidae</taxon>
        <taxon>Hypocreales</taxon>
        <taxon>Cordycipitaceae</taxon>
        <taxon>Zarea</taxon>
    </lineage>
</organism>
<protein>
    <submittedName>
        <fullName evidence="1">Uncharacterized protein</fullName>
    </submittedName>
</protein>
<name>A0ACC1NA60_9HYPO</name>
<dbReference type="EMBL" id="JANJQO010000611">
    <property type="protein sequence ID" value="KAJ2976192.1"/>
    <property type="molecule type" value="Genomic_DNA"/>
</dbReference>